<organism evidence="1">
    <name type="scientific">Arundo donax</name>
    <name type="common">Giant reed</name>
    <name type="synonym">Donax arundinaceus</name>
    <dbReference type="NCBI Taxonomy" id="35708"/>
    <lineage>
        <taxon>Eukaryota</taxon>
        <taxon>Viridiplantae</taxon>
        <taxon>Streptophyta</taxon>
        <taxon>Embryophyta</taxon>
        <taxon>Tracheophyta</taxon>
        <taxon>Spermatophyta</taxon>
        <taxon>Magnoliopsida</taxon>
        <taxon>Liliopsida</taxon>
        <taxon>Poales</taxon>
        <taxon>Poaceae</taxon>
        <taxon>PACMAD clade</taxon>
        <taxon>Arundinoideae</taxon>
        <taxon>Arundineae</taxon>
        <taxon>Arundo</taxon>
    </lineage>
</organism>
<protein>
    <submittedName>
        <fullName evidence="1">Uncharacterized protein</fullName>
    </submittedName>
</protein>
<accession>A0A0A9FKC1</accession>
<reference evidence="1" key="2">
    <citation type="journal article" date="2015" name="Data Brief">
        <title>Shoot transcriptome of the giant reed, Arundo donax.</title>
        <authorList>
            <person name="Barrero R.A."/>
            <person name="Guerrero F.D."/>
            <person name="Moolhuijzen P."/>
            <person name="Goolsby J.A."/>
            <person name="Tidwell J."/>
            <person name="Bellgard S.E."/>
            <person name="Bellgard M.I."/>
        </authorList>
    </citation>
    <scope>NUCLEOTIDE SEQUENCE</scope>
    <source>
        <tissue evidence="1">Shoot tissue taken approximately 20 cm above the soil surface</tissue>
    </source>
</reference>
<evidence type="ECO:0000313" key="1">
    <source>
        <dbReference type="EMBL" id="JAE08713.1"/>
    </source>
</evidence>
<reference evidence="1" key="1">
    <citation type="submission" date="2014-09" db="EMBL/GenBank/DDBJ databases">
        <authorList>
            <person name="Magalhaes I.L.F."/>
            <person name="Oliveira U."/>
            <person name="Santos F.R."/>
            <person name="Vidigal T.H.D.A."/>
            <person name="Brescovit A.D."/>
            <person name="Santos A.J."/>
        </authorList>
    </citation>
    <scope>NUCLEOTIDE SEQUENCE</scope>
    <source>
        <tissue evidence="1">Shoot tissue taken approximately 20 cm above the soil surface</tissue>
    </source>
</reference>
<sequence length="73" mass="8493">MVKIFSVWEEISTSQMAQSCKSRRSNFVQPFWRFVKKPGSKLTQDSCRLVKYFEVNLPESRCNLSSHTVTSTD</sequence>
<proteinExistence type="predicted"/>
<dbReference type="AlphaFoldDB" id="A0A0A9FKC1"/>
<dbReference type="EMBL" id="GBRH01189183">
    <property type="protein sequence ID" value="JAE08713.1"/>
    <property type="molecule type" value="Transcribed_RNA"/>
</dbReference>
<name>A0A0A9FKC1_ARUDO</name>